<organism evidence="1 2">
    <name type="scientific">Sorghum bicolor</name>
    <name type="common">Sorghum</name>
    <name type="synonym">Sorghum vulgare</name>
    <dbReference type="NCBI Taxonomy" id="4558"/>
    <lineage>
        <taxon>Eukaryota</taxon>
        <taxon>Viridiplantae</taxon>
        <taxon>Streptophyta</taxon>
        <taxon>Embryophyta</taxon>
        <taxon>Tracheophyta</taxon>
        <taxon>Spermatophyta</taxon>
        <taxon>Magnoliopsida</taxon>
        <taxon>Liliopsida</taxon>
        <taxon>Poales</taxon>
        <taxon>Poaceae</taxon>
        <taxon>PACMAD clade</taxon>
        <taxon>Panicoideae</taxon>
        <taxon>Andropogonodae</taxon>
        <taxon>Andropogoneae</taxon>
        <taxon>Sorghinae</taxon>
        <taxon>Sorghum</taxon>
    </lineage>
</organism>
<protein>
    <submittedName>
        <fullName evidence="1">Uncharacterized protein</fullName>
    </submittedName>
</protein>
<evidence type="ECO:0000313" key="1">
    <source>
        <dbReference type="EMBL" id="KAG0524843.1"/>
    </source>
</evidence>
<proteinExistence type="predicted"/>
<dbReference type="AlphaFoldDB" id="A0A921QMN6"/>
<gene>
    <name evidence="1" type="ORF">BDA96_06G003000</name>
</gene>
<dbReference type="Proteomes" id="UP000807115">
    <property type="component" value="Chromosome 6"/>
</dbReference>
<reference evidence="1" key="2">
    <citation type="submission" date="2020-10" db="EMBL/GenBank/DDBJ databases">
        <authorList>
            <person name="Cooper E.A."/>
            <person name="Brenton Z.W."/>
            <person name="Flinn B.S."/>
            <person name="Jenkins J."/>
            <person name="Shu S."/>
            <person name="Flowers D."/>
            <person name="Luo F."/>
            <person name="Wang Y."/>
            <person name="Xia P."/>
            <person name="Barry K."/>
            <person name="Daum C."/>
            <person name="Lipzen A."/>
            <person name="Yoshinaga Y."/>
            <person name="Schmutz J."/>
            <person name="Saski C."/>
            <person name="Vermerris W."/>
            <person name="Kresovich S."/>
        </authorList>
    </citation>
    <scope>NUCLEOTIDE SEQUENCE</scope>
</reference>
<evidence type="ECO:0000313" key="2">
    <source>
        <dbReference type="Proteomes" id="UP000807115"/>
    </source>
</evidence>
<comment type="caution">
    <text evidence="1">The sequence shown here is derived from an EMBL/GenBank/DDBJ whole genome shotgun (WGS) entry which is preliminary data.</text>
</comment>
<name>A0A921QMN6_SORBI</name>
<accession>A0A921QMN6</accession>
<reference evidence="1" key="1">
    <citation type="journal article" date="2019" name="BMC Genomics">
        <title>A new reference genome for Sorghum bicolor reveals high levels of sequence similarity between sweet and grain genotypes: implications for the genetics of sugar metabolism.</title>
        <authorList>
            <person name="Cooper E.A."/>
            <person name="Brenton Z.W."/>
            <person name="Flinn B.S."/>
            <person name="Jenkins J."/>
            <person name="Shu S."/>
            <person name="Flowers D."/>
            <person name="Luo F."/>
            <person name="Wang Y."/>
            <person name="Xia P."/>
            <person name="Barry K."/>
            <person name="Daum C."/>
            <person name="Lipzen A."/>
            <person name="Yoshinaga Y."/>
            <person name="Schmutz J."/>
            <person name="Saski C."/>
            <person name="Vermerris W."/>
            <person name="Kresovich S."/>
        </authorList>
    </citation>
    <scope>NUCLEOTIDE SEQUENCE</scope>
</reference>
<sequence length="83" mass="9591">MMVHAYEHGRVFRPCLDHTVKPANQTIYTAESLVDLAKRTGWQFITQPMVYQQLKKSRAAVHSFVSVLQTQEPQLSMHEHSPK</sequence>
<dbReference type="EMBL" id="CM027685">
    <property type="protein sequence ID" value="KAG0524843.1"/>
    <property type="molecule type" value="Genomic_DNA"/>
</dbReference>